<dbReference type="AlphaFoldDB" id="A0A5P2DVK3"/>
<feature type="region of interest" description="Disordered" evidence="1">
    <location>
        <begin position="682"/>
        <end position="723"/>
    </location>
</feature>
<sequence>MSTPAAARIADLLEDVPTASNPPARFPAPAPDRPPRTDGPTLNITVVWGDIAQIEADLHVTGHYQSVVPAAAELALDRAISVDPRRIITEHTKLGWIEAQLGEVTYFPCREGPVRCAAVVGMGPMGTLTERRAVQMYASLLGEALGLGHVGTMATVLIGSGTGNLTVKQAARAIARGFADTLAPLGPPAPPPRLTDVLVMEVDRLRAEQLHLALTESAAKLPQVRIVPGLREESGGELFGPSAAVYALSALTGLAGPTGASARDAAPGGPGPPTPPGPQADVLHTVLAGFDADIQEKIREQLVDLASVERTELSLTVRRPAEAQDDAVPVRMSVQSGVGGLRWAALTGRATVPERLVPVDMDLLRELVDRLTEPSVKDACELPDLLSRFVVPPDFQRLLTDDSTVLLELDRDTASVPWEFLAEIQQAGVEKRDPLAIRTQLSRQLRTTYSRVMTESLADAPLRALVIGDPGDPEKGFHLPGARQEALAVASRLKELGATVSLFVGAANSLRQPGVDPARRLDVLRVLLCGGNHIVHYCGHSDFDLSGTGRRSGWVFADGLLTAQELALLERPPLIVVANACYTARLGDGEGTGPGSPPGAPGLAGRSPWGNPQAALVPSLADEFLRMGVGHYIGAAWRIPDDQGISFADQFYTHLFNGGAGEATPTVGGAVRAARRRLYGLRAAGQREQDPGAPAGPGDRDGHDGSDGPGRPGSPHVTPSGQRWSSWAAYQHYGDAADPFVRPAGG</sequence>
<reference evidence="3 4" key="1">
    <citation type="submission" date="2018-05" db="EMBL/GenBank/DDBJ databases">
        <title>Streptomyces venezuelae.</title>
        <authorList>
            <person name="Kim W."/>
            <person name="Lee N."/>
            <person name="Cho B.-K."/>
        </authorList>
    </citation>
    <scope>NUCLEOTIDE SEQUENCE [LARGE SCALE GENOMIC DNA]</scope>
    <source>
        <strain evidence="3 4">ATCC 21018</strain>
    </source>
</reference>
<evidence type="ECO:0000313" key="4">
    <source>
        <dbReference type="Proteomes" id="UP000324101"/>
    </source>
</evidence>
<feature type="compositionally biased region" description="Pro residues" evidence="1">
    <location>
        <begin position="269"/>
        <end position="278"/>
    </location>
</feature>
<feature type="region of interest" description="Disordered" evidence="1">
    <location>
        <begin position="258"/>
        <end position="279"/>
    </location>
</feature>
<dbReference type="InterPro" id="IPR043472">
    <property type="entry name" value="Macro_dom-like"/>
</dbReference>
<evidence type="ECO:0000259" key="2">
    <source>
        <dbReference type="Pfam" id="PF12770"/>
    </source>
</evidence>
<dbReference type="Gene3D" id="3.40.220.10">
    <property type="entry name" value="Leucine Aminopeptidase, subunit E, domain 1"/>
    <property type="match status" value="1"/>
</dbReference>
<dbReference type="Pfam" id="PF12770">
    <property type="entry name" value="CHAT"/>
    <property type="match status" value="1"/>
</dbReference>
<accession>A0A5P2DVK3</accession>
<evidence type="ECO:0000313" key="3">
    <source>
        <dbReference type="EMBL" id="QES58500.1"/>
    </source>
</evidence>
<dbReference type="Proteomes" id="UP000324101">
    <property type="component" value="Chromosome"/>
</dbReference>
<dbReference type="RefSeq" id="WP_150261432.1">
    <property type="nucleotide sequence ID" value="NZ_CP029189.1"/>
</dbReference>
<evidence type="ECO:0000256" key="1">
    <source>
        <dbReference type="SAM" id="MobiDB-lite"/>
    </source>
</evidence>
<dbReference type="EMBL" id="CP029189">
    <property type="protein sequence ID" value="QES58500.1"/>
    <property type="molecule type" value="Genomic_DNA"/>
</dbReference>
<protein>
    <recommendedName>
        <fullName evidence="2">CHAT domain-containing protein</fullName>
    </recommendedName>
</protein>
<name>A0A5P2DVK3_STRVZ</name>
<dbReference type="OrthoDB" id="8871309at2"/>
<feature type="domain" description="CHAT" evidence="2">
    <location>
        <begin position="363"/>
        <end position="735"/>
    </location>
</feature>
<dbReference type="SUPFAM" id="SSF52949">
    <property type="entry name" value="Macro domain-like"/>
    <property type="match status" value="1"/>
</dbReference>
<organism evidence="3 4">
    <name type="scientific">Streptomyces venezuelae</name>
    <dbReference type="NCBI Taxonomy" id="54571"/>
    <lineage>
        <taxon>Bacteria</taxon>
        <taxon>Bacillati</taxon>
        <taxon>Actinomycetota</taxon>
        <taxon>Actinomycetes</taxon>
        <taxon>Kitasatosporales</taxon>
        <taxon>Streptomycetaceae</taxon>
        <taxon>Streptomyces</taxon>
    </lineage>
</organism>
<dbReference type="InterPro" id="IPR024983">
    <property type="entry name" value="CHAT_dom"/>
</dbReference>
<gene>
    <name evidence="3" type="ORF">DEJ51_33850</name>
</gene>
<proteinExistence type="predicted"/>
<feature type="region of interest" description="Disordered" evidence="1">
    <location>
        <begin position="17"/>
        <end position="40"/>
    </location>
</feature>